<evidence type="ECO:0000313" key="2">
    <source>
        <dbReference type="Proteomes" id="UP000199611"/>
    </source>
</evidence>
<proteinExistence type="predicted"/>
<organism evidence="1 2">
    <name type="scientific">Thermodesulforhabdus norvegica</name>
    <dbReference type="NCBI Taxonomy" id="39841"/>
    <lineage>
        <taxon>Bacteria</taxon>
        <taxon>Pseudomonadati</taxon>
        <taxon>Thermodesulfobacteriota</taxon>
        <taxon>Syntrophobacteria</taxon>
        <taxon>Syntrophobacterales</taxon>
        <taxon>Thermodesulforhabdaceae</taxon>
        <taxon>Thermodesulforhabdus</taxon>
    </lineage>
</organism>
<reference evidence="1 2" key="1">
    <citation type="submission" date="2016-10" db="EMBL/GenBank/DDBJ databases">
        <authorList>
            <person name="de Groot N.N."/>
        </authorList>
    </citation>
    <scope>NUCLEOTIDE SEQUENCE [LARGE SCALE GENOMIC DNA]</scope>
    <source>
        <strain evidence="1 2">DSM 9990</strain>
    </source>
</reference>
<evidence type="ECO:0000313" key="1">
    <source>
        <dbReference type="EMBL" id="SFM68533.1"/>
    </source>
</evidence>
<dbReference type="STRING" id="39841.SAMN05660836_01191"/>
<protein>
    <submittedName>
        <fullName evidence="1">Uncharacterized protein</fullName>
    </submittedName>
</protein>
<keyword evidence="2" id="KW-1185">Reference proteome</keyword>
<dbReference type="AlphaFoldDB" id="A0A1I4SW64"/>
<dbReference type="Proteomes" id="UP000199611">
    <property type="component" value="Unassembled WGS sequence"/>
</dbReference>
<accession>A0A1I4SW64</accession>
<name>A0A1I4SW64_9BACT</name>
<dbReference type="RefSeq" id="WP_093394201.1">
    <property type="nucleotide sequence ID" value="NZ_FOUU01000002.1"/>
</dbReference>
<dbReference type="EMBL" id="FOUU01000002">
    <property type="protein sequence ID" value="SFM68533.1"/>
    <property type="molecule type" value="Genomic_DNA"/>
</dbReference>
<gene>
    <name evidence="1" type="ORF">SAMN05660836_01191</name>
</gene>
<sequence length="101" mass="11531">MMLGLKMLRDPDYKAKTISGIVTREGQPVQTYVHIFARNQICGRRYGWFYYVIPTRPDGSWVFRLPPSAIPGDGIMCCMAFDDQGVYAGTMIETQMADEVW</sequence>